<dbReference type="PANTHER" id="PTHR24321">
    <property type="entry name" value="DEHYDROGENASES, SHORT CHAIN"/>
    <property type="match status" value="1"/>
</dbReference>
<comment type="caution">
    <text evidence="3">The sequence shown here is derived from an EMBL/GenBank/DDBJ whole genome shotgun (WGS) entry which is preliminary data.</text>
</comment>
<evidence type="ECO:0000256" key="2">
    <source>
        <dbReference type="ARBA" id="ARBA00023002"/>
    </source>
</evidence>
<dbReference type="Proteomes" id="UP001519295">
    <property type="component" value="Unassembled WGS sequence"/>
</dbReference>
<dbReference type="NCBIfam" id="NF005559">
    <property type="entry name" value="PRK07231.1"/>
    <property type="match status" value="1"/>
</dbReference>
<sequence length="274" mass="28409">MRLKGKVALVTGAGSGIGRATALRFAEEGASVVCVGRSENAGQVAEEIGEQAVGVRADVGEEDDVRRMFAEAVERFGRVDVLVNNAGFGGGLMPLHEQTTENFDRVHGTNIRGTFFCMKYGVPVLKEAGGGSIVNVSSATSLVGFRHHAVYGAAKAGVNQMSVSAALDYVDDGIRVNVVAPGSIWTGLHPMSRQHATPPEGIGRPAGVPMDRWGLAGEIANAVLFLASDEASFITGAVLPVDGGYAIGFPGMGKLRPGTASPEFLASLEAEPTT</sequence>
<accession>A0ABS4VY83</accession>
<dbReference type="RefSeq" id="WP_210030597.1">
    <property type="nucleotide sequence ID" value="NZ_JAGINU010000001.1"/>
</dbReference>
<dbReference type="InterPro" id="IPR002347">
    <property type="entry name" value="SDR_fam"/>
</dbReference>
<dbReference type="InterPro" id="IPR020904">
    <property type="entry name" value="Sc_DH/Rdtase_CS"/>
</dbReference>
<evidence type="ECO:0000256" key="1">
    <source>
        <dbReference type="ARBA" id="ARBA00006484"/>
    </source>
</evidence>
<organism evidence="3 4">
    <name type="scientific">Pseudonocardia parietis</name>
    <dbReference type="NCBI Taxonomy" id="570936"/>
    <lineage>
        <taxon>Bacteria</taxon>
        <taxon>Bacillati</taxon>
        <taxon>Actinomycetota</taxon>
        <taxon>Actinomycetes</taxon>
        <taxon>Pseudonocardiales</taxon>
        <taxon>Pseudonocardiaceae</taxon>
        <taxon>Pseudonocardia</taxon>
    </lineage>
</organism>
<dbReference type="Pfam" id="PF13561">
    <property type="entry name" value="adh_short_C2"/>
    <property type="match status" value="1"/>
</dbReference>
<evidence type="ECO:0000313" key="4">
    <source>
        <dbReference type="Proteomes" id="UP001519295"/>
    </source>
</evidence>
<dbReference type="PRINTS" id="PR00080">
    <property type="entry name" value="SDRFAMILY"/>
</dbReference>
<dbReference type="EMBL" id="JAGINU010000001">
    <property type="protein sequence ID" value="MBP2368882.1"/>
    <property type="molecule type" value="Genomic_DNA"/>
</dbReference>
<gene>
    <name evidence="3" type="ORF">JOF36_004578</name>
</gene>
<dbReference type="PANTHER" id="PTHR24321:SF15">
    <property type="entry name" value="OXIDOREDUCTASE UCPA"/>
    <property type="match status" value="1"/>
</dbReference>
<dbReference type="InterPro" id="IPR036291">
    <property type="entry name" value="NAD(P)-bd_dom_sf"/>
</dbReference>
<dbReference type="Gene3D" id="3.40.50.720">
    <property type="entry name" value="NAD(P)-binding Rossmann-like Domain"/>
    <property type="match status" value="1"/>
</dbReference>
<dbReference type="PRINTS" id="PR00081">
    <property type="entry name" value="GDHRDH"/>
</dbReference>
<name>A0ABS4VY83_9PSEU</name>
<dbReference type="SUPFAM" id="SSF51735">
    <property type="entry name" value="NAD(P)-binding Rossmann-fold domains"/>
    <property type="match status" value="1"/>
</dbReference>
<keyword evidence="2" id="KW-0560">Oxidoreductase</keyword>
<protein>
    <submittedName>
        <fullName evidence="3">NAD(P)-dependent dehydrogenase (Short-subunit alcohol dehydrogenase family)</fullName>
    </submittedName>
</protein>
<proteinExistence type="inferred from homology"/>
<keyword evidence="4" id="KW-1185">Reference proteome</keyword>
<comment type="similarity">
    <text evidence="1">Belongs to the short-chain dehydrogenases/reductases (SDR) family.</text>
</comment>
<dbReference type="PROSITE" id="PS00061">
    <property type="entry name" value="ADH_SHORT"/>
    <property type="match status" value="1"/>
</dbReference>
<dbReference type="CDD" id="cd05233">
    <property type="entry name" value="SDR_c"/>
    <property type="match status" value="1"/>
</dbReference>
<reference evidence="3 4" key="1">
    <citation type="submission" date="2021-03" db="EMBL/GenBank/DDBJ databases">
        <title>Sequencing the genomes of 1000 actinobacteria strains.</title>
        <authorList>
            <person name="Klenk H.-P."/>
        </authorList>
    </citation>
    <scope>NUCLEOTIDE SEQUENCE [LARGE SCALE GENOMIC DNA]</scope>
    <source>
        <strain evidence="3 4">DSM 45256</strain>
    </source>
</reference>
<evidence type="ECO:0000313" key="3">
    <source>
        <dbReference type="EMBL" id="MBP2368882.1"/>
    </source>
</evidence>